<evidence type="ECO:0000313" key="3">
    <source>
        <dbReference type="Proteomes" id="UP000250140"/>
    </source>
</evidence>
<dbReference type="PANTHER" id="PTHR33112:SF12">
    <property type="entry name" value="HETEROKARYON INCOMPATIBILITY DOMAIN-CONTAINING PROTEIN"/>
    <property type="match status" value="1"/>
</dbReference>
<sequence length="149" mass="17259">MESRRHEIETTDKIYASAEPTIVVASDISGTSGIPGVQRERQETQCREFLDGTEIVEILPNLSQSVDKTLWNKRAWTYQGRLLSKRCLYFTEDQVIFRSQRDILYEDILVAKHTLALEKLWGPPTTSKYAIGSNDLEHYYWTRISFLAI</sequence>
<organism evidence="2 3">
    <name type="scientific">Glonium stellatum</name>
    <dbReference type="NCBI Taxonomy" id="574774"/>
    <lineage>
        <taxon>Eukaryota</taxon>
        <taxon>Fungi</taxon>
        <taxon>Dikarya</taxon>
        <taxon>Ascomycota</taxon>
        <taxon>Pezizomycotina</taxon>
        <taxon>Dothideomycetes</taxon>
        <taxon>Pleosporomycetidae</taxon>
        <taxon>Gloniales</taxon>
        <taxon>Gloniaceae</taxon>
        <taxon>Glonium</taxon>
    </lineage>
</organism>
<dbReference type="InterPro" id="IPR010730">
    <property type="entry name" value="HET"/>
</dbReference>
<keyword evidence="3" id="KW-1185">Reference proteome</keyword>
<reference evidence="2 3" key="1">
    <citation type="journal article" date="2016" name="Nat. Commun.">
        <title>Ectomycorrhizal ecology is imprinted in the genome of the dominant symbiotic fungus Cenococcum geophilum.</title>
        <authorList>
            <consortium name="DOE Joint Genome Institute"/>
            <person name="Peter M."/>
            <person name="Kohler A."/>
            <person name="Ohm R.A."/>
            <person name="Kuo A."/>
            <person name="Krutzmann J."/>
            <person name="Morin E."/>
            <person name="Arend M."/>
            <person name="Barry K.W."/>
            <person name="Binder M."/>
            <person name="Choi C."/>
            <person name="Clum A."/>
            <person name="Copeland A."/>
            <person name="Grisel N."/>
            <person name="Haridas S."/>
            <person name="Kipfer T."/>
            <person name="LaButti K."/>
            <person name="Lindquist E."/>
            <person name="Lipzen A."/>
            <person name="Maire R."/>
            <person name="Meier B."/>
            <person name="Mihaltcheva S."/>
            <person name="Molinier V."/>
            <person name="Murat C."/>
            <person name="Poggeler S."/>
            <person name="Quandt C.A."/>
            <person name="Sperisen C."/>
            <person name="Tritt A."/>
            <person name="Tisserant E."/>
            <person name="Crous P.W."/>
            <person name="Henrissat B."/>
            <person name="Nehls U."/>
            <person name="Egli S."/>
            <person name="Spatafora J.W."/>
            <person name="Grigoriev I.V."/>
            <person name="Martin F.M."/>
        </authorList>
    </citation>
    <scope>NUCLEOTIDE SEQUENCE [LARGE SCALE GENOMIC DNA]</scope>
    <source>
        <strain evidence="2 3">CBS 207.34</strain>
    </source>
</reference>
<accession>A0A8E2EQH9</accession>
<proteinExistence type="predicted"/>
<protein>
    <recommendedName>
        <fullName evidence="1">Heterokaryon incompatibility domain-containing protein</fullName>
    </recommendedName>
</protein>
<dbReference type="Proteomes" id="UP000250140">
    <property type="component" value="Unassembled WGS sequence"/>
</dbReference>
<dbReference type="Pfam" id="PF06985">
    <property type="entry name" value="HET"/>
    <property type="match status" value="1"/>
</dbReference>
<evidence type="ECO:0000259" key="1">
    <source>
        <dbReference type="Pfam" id="PF06985"/>
    </source>
</evidence>
<evidence type="ECO:0000313" key="2">
    <source>
        <dbReference type="EMBL" id="OCL02916.1"/>
    </source>
</evidence>
<name>A0A8E2EQH9_9PEZI</name>
<gene>
    <name evidence="2" type="ORF">AOQ84DRAFT_368810</name>
</gene>
<dbReference type="EMBL" id="KV750853">
    <property type="protein sequence ID" value="OCL02916.1"/>
    <property type="molecule type" value="Genomic_DNA"/>
</dbReference>
<feature type="domain" description="Heterokaryon incompatibility" evidence="1">
    <location>
        <begin position="3"/>
        <end position="79"/>
    </location>
</feature>
<dbReference type="AlphaFoldDB" id="A0A8E2EQH9"/>
<dbReference type="PANTHER" id="PTHR33112">
    <property type="entry name" value="DOMAIN PROTEIN, PUTATIVE-RELATED"/>
    <property type="match status" value="1"/>
</dbReference>